<dbReference type="InterPro" id="IPR009492">
    <property type="entry name" value="TniQ"/>
</dbReference>
<proteinExistence type="predicted"/>
<reference evidence="2 3" key="1">
    <citation type="submission" date="2014-04" db="EMBL/GenBank/DDBJ databases">
        <title>Marinobacterium kochiensis sp. nov., isolated from sediment sample collected from Kochi backwaters in Kerala, India.</title>
        <authorList>
            <person name="Singh A."/>
            <person name="Pinnaka A.K."/>
        </authorList>
    </citation>
    <scope>NUCLEOTIDE SEQUENCE [LARGE SCALE GENOMIC DNA]</scope>
    <source>
        <strain evidence="2 3">AK27</strain>
    </source>
</reference>
<name>A0A081FVD9_9GAMM</name>
<feature type="domain" description="TniQ" evidence="1">
    <location>
        <begin position="7"/>
        <end position="110"/>
    </location>
</feature>
<dbReference type="Pfam" id="PF06527">
    <property type="entry name" value="TniQ"/>
    <property type="match status" value="1"/>
</dbReference>
<organism evidence="2 3">
    <name type="scientific">Marinobacterium lacunae</name>
    <dbReference type="NCBI Taxonomy" id="1232683"/>
    <lineage>
        <taxon>Bacteria</taxon>
        <taxon>Pseudomonadati</taxon>
        <taxon>Pseudomonadota</taxon>
        <taxon>Gammaproteobacteria</taxon>
        <taxon>Oceanospirillales</taxon>
        <taxon>Oceanospirillaceae</taxon>
        <taxon>Marinobacterium</taxon>
    </lineage>
</organism>
<keyword evidence="3" id="KW-1185">Reference proteome</keyword>
<dbReference type="RefSeq" id="WP_081849837.1">
    <property type="nucleotide sequence ID" value="NZ_JMQN01000048.1"/>
</dbReference>
<dbReference type="Proteomes" id="UP000028252">
    <property type="component" value="Unassembled WGS sequence"/>
</dbReference>
<evidence type="ECO:0000313" key="3">
    <source>
        <dbReference type="Proteomes" id="UP000028252"/>
    </source>
</evidence>
<evidence type="ECO:0000259" key="1">
    <source>
        <dbReference type="Pfam" id="PF06527"/>
    </source>
</evidence>
<accession>A0A081FVD9</accession>
<dbReference type="AlphaFoldDB" id="A0A081FVD9"/>
<dbReference type="OrthoDB" id="6296434at2"/>
<dbReference type="EMBL" id="JMQN01000048">
    <property type="protein sequence ID" value="KEA62494.1"/>
    <property type="molecule type" value="Genomic_DNA"/>
</dbReference>
<evidence type="ECO:0000313" key="2">
    <source>
        <dbReference type="EMBL" id="KEA62494.1"/>
    </source>
</evidence>
<gene>
    <name evidence="2" type="ORF">ADIMK_3385</name>
</gene>
<comment type="caution">
    <text evidence="2">The sequence shown here is derived from an EMBL/GenBank/DDBJ whole genome shotgun (WGS) entry which is preliminary data.</text>
</comment>
<dbReference type="PATRIC" id="fig|1232683.4.peg.3331"/>
<sequence>MELIKPPLHPDRFPDELPYGYLKRLAELNQYESPAWLFRNLSSRSALQTSALSVAELSAADWAGNQSTASAVGANTQHLRYCPLCIAERGYWRSAWQSWVSCACTKHQIWLVDRCPSCHSRLPLASTNLSHCACGARLAEAPVEIIDSPVEQMQMFLDEGGVPDGAYSILPKEHGLDYSARTALISLLCNWLDYPKLTVHNFNRELKQCGTARIHLVNASELLFLPGGLETFLFRLSQRDSPEYYTSLILKLVLRLNIDFPQPCFDTLKHQALSYWVHLRKALDQEQGRSSDIADLWEYAEWQVLPHDPK</sequence>
<dbReference type="STRING" id="1232683.ADIMK_3385"/>
<protein>
    <recommendedName>
        <fullName evidence="1">TniQ domain-containing protein</fullName>
    </recommendedName>
</protein>